<gene>
    <name evidence="1" type="ORF">Spa2297_09840</name>
</gene>
<dbReference type="AlphaFoldDB" id="A0A191UX79"/>
<evidence type="ECO:0000313" key="2">
    <source>
        <dbReference type="Proteomes" id="UP000078468"/>
    </source>
</evidence>
<dbReference type="KEGG" id="spav:Spa2297_09840"/>
<organism evidence="1 2">
    <name type="scientific">Streptomyces parvulus</name>
    <dbReference type="NCBI Taxonomy" id="146923"/>
    <lineage>
        <taxon>Bacteria</taxon>
        <taxon>Bacillati</taxon>
        <taxon>Actinomycetota</taxon>
        <taxon>Actinomycetes</taxon>
        <taxon>Kitasatosporales</taxon>
        <taxon>Streptomycetaceae</taxon>
        <taxon>Streptomyces</taxon>
    </lineage>
</organism>
<protein>
    <submittedName>
        <fullName evidence="1">Uncharacterized protein</fullName>
    </submittedName>
</protein>
<name>A0A191UX79_9ACTN</name>
<dbReference type="EMBL" id="CP015866">
    <property type="protein sequence ID" value="ANJ07282.1"/>
    <property type="molecule type" value="Genomic_DNA"/>
</dbReference>
<evidence type="ECO:0000313" key="1">
    <source>
        <dbReference type="EMBL" id="ANJ07282.1"/>
    </source>
</evidence>
<proteinExistence type="predicted"/>
<reference evidence="1 2" key="1">
    <citation type="submission" date="2016-05" db="EMBL/GenBank/DDBJ databases">
        <title>Non-Contiguous Finished Genome Sequence of Streptomyces parvulus 2297 Integrated Site-Specifically with Actinophage R4.</title>
        <authorList>
            <person name="Nishizawa T."/>
            <person name="Miura T."/>
            <person name="Harada C."/>
            <person name="Guo Y."/>
            <person name="Narisawa K."/>
            <person name="Ohta H."/>
            <person name="Takahashi H."/>
            <person name="Shirai M."/>
        </authorList>
    </citation>
    <scope>NUCLEOTIDE SEQUENCE [LARGE SCALE GENOMIC DNA]</scope>
    <source>
        <strain evidence="1 2">2297</strain>
    </source>
</reference>
<dbReference type="Proteomes" id="UP000078468">
    <property type="component" value="Chromosome"/>
</dbReference>
<accession>A0A191UX79</accession>
<sequence>MRAGTVTEKRISAWVGDQVFDEEAHREGIVSDVKRDGTYILREIYAWALTWTTQDPGKLTVTVPRQDRIKRERKA</sequence>